<dbReference type="Proteomes" id="UP000521943">
    <property type="component" value="Unassembled WGS sequence"/>
</dbReference>
<dbReference type="AlphaFoldDB" id="A0A8H6HPT5"/>
<reference evidence="2 3" key="1">
    <citation type="submission" date="2020-07" db="EMBL/GenBank/DDBJ databases">
        <title>Comparative genomics of pyrophilous fungi reveals a link between fire events and developmental genes.</title>
        <authorList>
            <consortium name="DOE Joint Genome Institute"/>
            <person name="Steindorff A.S."/>
            <person name="Carver A."/>
            <person name="Calhoun S."/>
            <person name="Stillman K."/>
            <person name="Liu H."/>
            <person name="Lipzen A."/>
            <person name="Pangilinan J."/>
            <person name="Labutti K."/>
            <person name="Bruns T.D."/>
            <person name="Grigoriev I.V."/>
        </authorList>
    </citation>
    <scope>NUCLEOTIDE SEQUENCE [LARGE SCALE GENOMIC DNA]</scope>
    <source>
        <strain evidence="2 3">CBS 144469</strain>
    </source>
</reference>
<evidence type="ECO:0000313" key="3">
    <source>
        <dbReference type="Proteomes" id="UP000521943"/>
    </source>
</evidence>
<gene>
    <name evidence="2" type="ORF">DFP72DRAFT_851824</name>
</gene>
<protein>
    <submittedName>
        <fullName evidence="2">Uncharacterized protein</fullName>
    </submittedName>
</protein>
<name>A0A8H6HPT5_9AGAR</name>
<organism evidence="2 3">
    <name type="scientific">Ephemerocybe angulata</name>
    <dbReference type="NCBI Taxonomy" id="980116"/>
    <lineage>
        <taxon>Eukaryota</taxon>
        <taxon>Fungi</taxon>
        <taxon>Dikarya</taxon>
        <taxon>Basidiomycota</taxon>
        <taxon>Agaricomycotina</taxon>
        <taxon>Agaricomycetes</taxon>
        <taxon>Agaricomycetidae</taxon>
        <taxon>Agaricales</taxon>
        <taxon>Agaricineae</taxon>
        <taxon>Psathyrellaceae</taxon>
        <taxon>Ephemerocybe</taxon>
    </lineage>
</organism>
<keyword evidence="3" id="KW-1185">Reference proteome</keyword>
<sequence length="311" mass="34491">MTRVNNHNGWARSNLILLMYTCSNRRPQPSEERGEAVPEVRSTPSATGAARPGEGAELERDLVAQERTVPLERNHAMSSAAKAKTAKTIRTLNLFNSFSSSLGTRLVGLHVYPIGNFPKAKAALRSSRTAANSAYCPPLLQAALDLQPAFSTPRTRIIRQRIHISLGRLRICPHRGMRERWGAQVRWGLKYMLLCKVILGLPEDVNALLTVKLAAKYAQLRDVESMRADQDLNLANFEKALRQGVESECSMSLTSRMRRLRRSKRPGSSGSVSVREGHFLWAGRSMHASTIFLLNSITPALSKLPQISVQG</sequence>
<feature type="compositionally biased region" description="Basic and acidic residues" evidence="1">
    <location>
        <begin position="28"/>
        <end position="38"/>
    </location>
</feature>
<feature type="region of interest" description="Disordered" evidence="1">
    <location>
        <begin position="26"/>
        <end position="58"/>
    </location>
</feature>
<comment type="caution">
    <text evidence="2">The sequence shown here is derived from an EMBL/GenBank/DDBJ whole genome shotgun (WGS) entry which is preliminary data.</text>
</comment>
<dbReference type="Gene3D" id="1.25.40.570">
    <property type="match status" value="2"/>
</dbReference>
<accession>A0A8H6HPT5</accession>
<evidence type="ECO:0000313" key="2">
    <source>
        <dbReference type="EMBL" id="KAF6750132.1"/>
    </source>
</evidence>
<evidence type="ECO:0000256" key="1">
    <source>
        <dbReference type="SAM" id="MobiDB-lite"/>
    </source>
</evidence>
<proteinExistence type="predicted"/>
<dbReference type="EMBL" id="JACGCI010000058">
    <property type="protein sequence ID" value="KAF6750132.1"/>
    <property type="molecule type" value="Genomic_DNA"/>
</dbReference>